<dbReference type="SUPFAM" id="SSF51971">
    <property type="entry name" value="Nucleotide-binding domain"/>
    <property type="match status" value="1"/>
</dbReference>
<dbReference type="InterPro" id="IPR006076">
    <property type="entry name" value="FAD-dep_OxRdtase"/>
</dbReference>
<feature type="binding site" evidence="6">
    <location>
        <position position="168"/>
    </location>
    <ligand>
        <name>FAD</name>
        <dbReference type="ChEBI" id="CHEBI:57692"/>
    </ligand>
</feature>
<feature type="binding site" evidence="6">
    <location>
        <begin position="52"/>
        <end position="53"/>
    </location>
    <ligand>
        <name>FAD</name>
        <dbReference type="ChEBI" id="CHEBI:57692"/>
    </ligand>
</feature>
<dbReference type="InterPro" id="IPR023209">
    <property type="entry name" value="DAO"/>
</dbReference>
<dbReference type="Proteomes" id="UP000053477">
    <property type="component" value="Unassembled WGS sequence"/>
</dbReference>
<dbReference type="PIRSF" id="PIRSF000189">
    <property type="entry name" value="D-aa_oxidase"/>
    <property type="match status" value="1"/>
</dbReference>
<keyword evidence="4 6" id="KW-0274">FAD</keyword>
<dbReference type="InParanoid" id="A0A0H2S7Y1"/>
<dbReference type="PANTHER" id="PTHR11530:SF11">
    <property type="entry name" value="D-ASPARTATE OXIDASE"/>
    <property type="match status" value="1"/>
</dbReference>
<accession>A0A0H2S7Y1</accession>
<dbReference type="GO" id="GO:0005737">
    <property type="term" value="C:cytoplasm"/>
    <property type="evidence" value="ECO:0007669"/>
    <property type="project" value="TreeGrafter"/>
</dbReference>
<dbReference type="OrthoDB" id="2015447at2759"/>
<evidence type="ECO:0000313" key="8">
    <source>
        <dbReference type="EMBL" id="KLO12921.1"/>
    </source>
</evidence>
<dbReference type="AlphaFoldDB" id="A0A0H2S7Y1"/>
<feature type="binding site" evidence="6">
    <location>
        <position position="237"/>
    </location>
    <ligand>
        <name>D-dopa</name>
        <dbReference type="ChEBI" id="CHEBI:149689"/>
    </ligand>
</feature>
<dbReference type="STRING" id="27342.A0A0H2S7Y1"/>
<evidence type="ECO:0000256" key="1">
    <source>
        <dbReference type="ARBA" id="ARBA00001974"/>
    </source>
</evidence>
<dbReference type="SUPFAM" id="SSF54373">
    <property type="entry name" value="FAD-linked reductases, C-terminal domain"/>
    <property type="match status" value="1"/>
</dbReference>
<evidence type="ECO:0000259" key="7">
    <source>
        <dbReference type="Pfam" id="PF01266"/>
    </source>
</evidence>
<organism evidence="8 9">
    <name type="scientific">Schizopora paradoxa</name>
    <dbReference type="NCBI Taxonomy" id="27342"/>
    <lineage>
        <taxon>Eukaryota</taxon>
        <taxon>Fungi</taxon>
        <taxon>Dikarya</taxon>
        <taxon>Basidiomycota</taxon>
        <taxon>Agaricomycotina</taxon>
        <taxon>Agaricomycetes</taxon>
        <taxon>Hymenochaetales</taxon>
        <taxon>Schizoporaceae</taxon>
        <taxon>Schizopora</taxon>
    </lineage>
</organism>
<keyword evidence="9" id="KW-1185">Reference proteome</keyword>
<evidence type="ECO:0000256" key="4">
    <source>
        <dbReference type="ARBA" id="ARBA00022827"/>
    </source>
</evidence>
<dbReference type="Gene3D" id="3.40.50.720">
    <property type="entry name" value="NAD(P)-binding Rossmann-like Domain"/>
    <property type="match status" value="1"/>
</dbReference>
<evidence type="ECO:0000256" key="3">
    <source>
        <dbReference type="ARBA" id="ARBA00022630"/>
    </source>
</evidence>
<evidence type="ECO:0000256" key="5">
    <source>
        <dbReference type="ARBA" id="ARBA00023002"/>
    </source>
</evidence>
<dbReference type="Pfam" id="PF01266">
    <property type="entry name" value="DAO"/>
    <property type="match status" value="1"/>
</dbReference>
<feature type="domain" description="FAD dependent oxidoreductase" evidence="7">
    <location>
        <begin position="12"/>
        <end position="356"/>
    </location>
</feature>
<evidence type="ECO:0000256" key="2">
    <source>
        <dbReference type="ARBA" id="ARBA00006730"/>
    </source>
</evidence>
<name>A0A0H2S7Y1_9AGAM</name>
<reference evidence="8 9" key="1">
    <citation type="submission" date="2015-04" db="EMBL/GenBank/DDBJ databases">
        <title>Complete genome sequence of Schizopora paradoxa KUC8140, a cosmopolitan wood degrader in East Asia.</title>
        <authorList>
            <consortium name="DOE Joint Genome Institute"/>
            <person name="Min B."/>
            <person name="Park H."/>
            <person name="Jang Y."/>
            <person name="Kim J.-J."/>
            <person name="Kim K.H."/>
            <person name="Pangilinan J."/>
            <person name="Lipzen A."/>
            <person name="Riley R."/>
            <person name="Grigoriev I.V."/>
            <person name="Spatafora J.W."/>
            <person name="Choi I.-G."/>
        </authorList>
    </citation>
    <scope>NUCLEOTIDE SEQUENCE [LARGE SCALE GENOMIC DNA]</scope>
    <source>
        <strain evidence="8 9">KUC8140</strain>
    </source>
</reference>
<sequence>MSTVATTDKKLVVVLGAGVVGLSSALKILDEGYDVTIVADIFPSDPKTIKYTSHWAGAHHVSLAGDDQRQDKMDQETFLTMWEMSKPGGEAEKCFMRLPQVEYYQEERANILALKHMPDFRVLKADKLTHGSKCGVSFTTVTIDSPVYLNYLLSRFLARGGRVQRGFVQHVSQAIDGAFTPLRKPDAVVVCTGIGTRSLGGVEDKDVFPIRGQTVLLRAPWITFGRTLSSLDGLWTYIIPRRSGDVIVGGIKEENDWYPHARPEVTADILDRALRLCPELSPSYSGGSSPSATPGVDDVKSIIIEEGCGLRPARKGGIRLEAEVHLTEMGNKAPVVYNYGHGGYGYQSSWGSASLALSMLNESLKKA</sequence>
<feature type="binding site" evidence="6">
    <location>
        <position position="192"/>
    </location>
    <ligand>
        <name>FAD</name>
        <dbReference type="ChEBI" id="CHEBI:57692"/>
    </ligand>
</feature>
<dbReference type="FunCoup" id="A0A0H2S7Y1">
    <property type="interactions" value="61"/>
</dbReference>
<proteinExistence type="inferred from homology"/>
<comment type="similarity">
    <text evidence="2">Belongs to the DAMOX/DASOX family.</text>
</comment>
<dbReference type="EMBL" id="KQ085968">
    <property type="protein sequence ID" value="KLO12921.1"/>
    <property type="molecule type" value="Genomic_DNA"/>
</dbReference>
<keyword evidence="5" id="KW-0560">Oxidoreductase</keyword>
<dbReference type="GO" id="GO:0003884">
    <property type="term" value="F:D-amino-acid oxidase activity"/>
    <property type="evidence" value="ECO:0007669"/>
    <property type="project" value="InterPro"/>
</dbReference>
<gene>
    <name evidence="8" type="ORF">SCHPADRAFT_904657</name>
</gene>
<evidence type="ECO:0000256" key="6">
    <source>
        <dbReference type="PIRSR" id="PIRSR000189-1"/>
    </source>
</evidence>
<dbReference type="GO" id="GO:0071949">
    <property type="term" value="F:FAD binding"/>
    <property type="evidence" value="ECO:0007669"/>
    <property type="project" value="InterPro"/>
</dbReference>
<feature type="binding site" evidence="6">
    <location>
        <position position="343"/>
    </location>
    <ligand>
        <name>D-dopa</name>
        <dbReference type="ChEBI" id="CHEBI:149689"/>
    </ligand>
</feature>
<keyword evidence="3" id="KW-0285">Flavoprotein</keyword>
<dbReference type="GO" id="GO:0019478">
    <property type="term" value="P:D-amino acid catabolic process"/>
    <property type="evidence" value="ECO:0007669"/>
    <property type="project" value="TreeGrafter"/>
</dbReference>
<feature type="binding site" evidence="6">
    <location>
        <position position="311"/>
    </location>
    <ligand>
        <name>D-dopa</name>
        <dbReference type="ChEBI" id="CHEBI:149689"/>
    </ligand>
</feature>
<comment type="cofactor">
    <cofactor evidence="1 6">
        <name>FAD</name>
        <dbReference type="ChEBI" id="CHEBI:57692"/>
    </cofactor>
</comment>
<dbReference type="PANTHER" id="PTHR11530">
    <property type="entry name" value="D-AMINO ACID OXIDASE"/>
    <property type="match status" value="1"/>
</dbReference>
<protein>
    <submittedName>
        <fullName evidence="8">D-aspartate oxidase</fullName>
    </submittedName>
</protein>
<evidence type="ECO:0000313" key="9">
    <source>
        <dbReference type="Proteomes" id="UP000053477"/>
    </source>
</evidence>
<dbReference type="Gene3D" id="3.30.9.10">
    <property type="entry name" value="D-Amino Acid Oxidase, subunit A, domain 2"/>
    <property type="match status" value="1"/>
</dbReference>